<evidence type="ECO:0000313" key="2">
    <source>
        <dbReference type="EMBL" id="RKH41081.1"/>
    </source>
</evidence>
<keyword evidence="1" id="KW-0812">Transmembrane</keyword>
<feature type="transmembrane region" description="Helical" evidence="1">
    <location>
        <begin position="369"/>
        <end position="388"/>
    </location>
</feature>
<comment type="caution">
    <text evidence="2">The sequence shown here is derived from an EMBL/GenBank/DDBJ whole genome shotgun (WGS) entry which is preliminary data.</text>
</comment>
<gene>
    <name evidence="2" type="ORF">D7X12_19125</name>
</gene>
<dbReference type="Proteomes" id="UP000273405">
    <property type="component" value="Unassembled WGS sequence"/>
</dbReference>
<feature type="transmembrane region" description="Helical" evidence="1">
    <location>
        <begin position="314"/>
        <end position="332"/>
    </location>
</feature>
<keyword evidence="1" id="KW-0472">Membrane</keyword>
<reference evidence="3" key="1">
    <citation type="submission" date="2018-09" db="EMBL/GenBank/DDBJ databases">
        <authorList>
            <person name="Livingstone P.G."/>
            <person name="Whitworth D.E."/>
        </authorList>
    </citation>
    <scope>NUCLEOTIDE SEQUENCE [LARGE SCALE GENOMIC DNA]</scope>
    <source>
        <strain evidence="3">CA040B</strain>
    </source>
</reference>
<organism evidence="2 3">
    <name type="scientific">Corallococcus sicarius</name>
    <dbReference type="NCBI Taxonomy" id="2316726"/>
    <lineage>
        <taxon>Bacteria</taxon>
        <taxon>Pseudomonadati</taxon>
        <taxon>Myxococcota</taxon>
        <taxon>Myxococcia</taxon>
        <taxon>Myxococcales</taxon>
        <taxon>Cystobacterineae</taxon>
        <taxon>Myxococcaceae</taxon>
        <taxon>Corallococcus</taxon>
    </lineage>
</organism>
<evidence type="ECO:0008006" key="4">
    <source>
        <dbReference type="Google" id="ProtNLM"/>
    </source>
</evidence>
<dbReference type="OrthoDB" id="5378115at2"/>
<protein>
    <recommendedName>
        <fullName evidence="4">Glycosyltransferase RgtA/B/C/D-like domain-containing protein</fullName>
    </recommendedName>
</protein>
<name>A0A3A8NFT3_9BACT</name>
<dbReference type="AlphaFoldDB" id="A0A3A8NFT3"/>
<dbReference type="RefSeq" id="WP_120626712.1">
    <property type="nucleotide sequence ID" value="NZ_RAWG01000115.1"/>
</dbReference>
<keyword evidence="1" id="KW-1133">Transmembrane helix</keyword>
<accession>A0A3A8NFT3</accession>
<proteinExistence type="predicted"/>
<feature type="transmembrane region" description="Helical" evidence="1">
    <location>
        <begin position="160"/>
        <end position="191"/>
    </location>
</feature>
<feature type="transmembrane region" description="Helical" evidence="1">
    <location>
        <begin position="284"/>
        <end position="302"/>
    </location>
</feature>
<feature type="transmembrane region" description="Helical" evidence="1">
    <location>
        <begin position="212"/>
        <end position="231"/>
    </location>
</feature>
<keyword evidence="3" id="KW-1185">Reference proteome</keyword>
<evidence type="ECO:0000313" key="3">
    <source>
        <dbReference type="Proteomes" id="UP000273405"/>
    </source>
</evidence>
<feature type="transmembrane region" description="Helical" evidence="1">
    <location>
        <begin position="125"/>
        <end position="148"/>
    </location>
</feature>
<sequence>MTNRTARIAFAAALVLGALPLWVSRVLPMVDLPQHLYLISVLHRLEDPTTLYPALFAARHELTPYLGYYYLVSALNWLLPLEVANRVFLTAYVVGLPLGLAFLLRSLGRPSWPALLTLPLAYGDSFGWGFINYLAALPLTLLCCGLFVRTLTDVPRRRAWGVGLAACLVTVLLFHVQAFGFLALGLPWLLFTTPVPEDAGARGLGARLRPRVAALLGVVPGVTLFLSWVVLRFGNPPDIQPGAPWKAWGPTFSPQNLAWKGFEQNRAEFLQVLANTFHDGADRWPLYAVALVAVAGWGLGLARPGTRREGPVARWRLLGLGVLALALFFLLPFDIRGYVYYLNTRYAHLAAALLVASMPATRVEWRRPLCLAATAGALLLAFVMGRGFRDFAEEAREWDVLADVTEVRPRVMGLVFDAGSRVVRFPVFLHGAAVLARERGGVPNFTFATTPHSPLRYRDEVPPTFPSEWRPQDLDYATQGSWYDHYLVRGAHPSRVFGGRLQSELVIVGQSGRSWLVRRR</sequence>
<feature type="transmembrane region" description="Helical" evidence="1">
    <location>
        <begin position="83"/>
        <end position="104"/>
    </location>
</feature>
<dbReference type="EMBL" id="RAWG01000115">
    <property type="protein sequence ID" value="RKH41081.1"/>
    <property type="molecule type" value="Genomic_DNA"/>
</dbReference>
<evidence type="ECO:0000256" key="1">
    <source>
        <dbReference type="SAM" id="Phobius"/>
    </source>
</evidence>